<evidence type="ECO:0000313" key="8">
    <source>
        <dbReference type="EMBL" id="OBZ65601.1"/>
    </source>
</evidence>
<evidence type="ECO:0000256" key="6">
    <source>
        <dbReference type="ARBA" id="ARBA00022859"/>
    </source>
</evidence>
<evidence type="ECO:0000256" key="1">
    <source>
        <dbReference type="ARBA" id="ARBA00004496"/>
    </source>
</evidence>
<dbReference type="GO" id="GO:0002376">
    <property type="term" value="P:immune system process"/>
    <property type="evidence" value="ECO:0007669"/>
    <property type="project" value="UniProtKB-KW"/>
</dbReference>
<accession>A0A1C7LLH8</accession>
<dbReference type="PROSITE" id="PS51981">
    <property type="entry name" value="ZF_RZ"/>
    <property type="match status" value="1"/>
</dbReference>
<dbReference type="OrthoDB" id="2423195at2759"/>
<dbReference type="InterPro" id="IPR046439">
    <property type="entry name" value="ZF_RZ_dom"/>
</dbReference>
<keyword evidence="4" id="KW-0863">Zinc-finger</keyword>
<keyword evidence="6" id="KW-0391">Immunity</keyword>
<reference evidence="8 9" key="1">
    <citation type="submission" date="2016-03" db="EMBL/GenBank/DDBJ databases">
        <title>Whole genome sequencing of Grifola frondosa 9006-11.</title>
        <authorList>
            <person name="Min B."/>
            <person name="Park H."/>
            <person name="Kim J.-G."/>
            <person name="Cho H."/>
            <person name="Oh Y.-L."/>
            <person name="Kong W.-S."/>
            <person name="Choi I.-G."/>
        </authorList>
    </citation>
    <scope>NUCLEOTIDE SEQUENCE [LARGE SCALE GENOMIC DNA]</scope>
    <source>
        <strain evidence="8 9">9006-11</strain>
    </source>
</reference>
<keyword evidence="9" id="KW-1185">Reference proteome</keyword>
<dbReference type="STRING" id="5627.A0A1C7LLH8"/>
<dbReference type="GO" id="GO:0008270">
    <property type="term" value="F:zinc ion binding"/>
    <property type="evidence" value="ECO:0007669"/>
    <property type="project" value="UniProtKB-KW"/>
</dbReference>
<evidence type="ECO:0000256" key="2">
    <source>
        <dbReference type="ARBA" id="ARBA00022490"/>
    </source>
</evidence>
<name>A0A1C7LLH8_GRIFR</name>
<proteinExistence type="predicted"/>
<dbReference type="Pfam" id="PF20173">
    <property type="entry name" value="ZnF_RZ-type"/>
    <property type="match status" value="1"/>
</dbReference>
<gene>
    <name evidence="8" type="ORF">A0H81_14501</name>
</gene>
<dbReference type="EMBL" id="LUGG01000043">
    <property type="protein sequence ID" value="OBZ65601.1"/>
    <property type="molecule type" value="Genomic_DNA"/>
</dbReference>
<protein>
    <recommendedName>
        <fullName evidence="7">RZ-type domain-containing protein</fullName>
    </recommendedName>
</protein>
<evidence type="ECO:0000256" key="4">
    <source>
        <dbReference type="ARBA" id="ARBA00022771"/>
    </source>
</evidence>
<keyword evidence="2" id="KW-0963">Cytoplasm</keyword>
<keyword evidence="5" id="KW-0862">Zinc</keyword>
<dbReference type="Proteomes" id="UP000092993">
    <property type="component" value="Unassembled WGS sequence"/>
</dbReference>
<feature type="domain" description="RZ-type" evidence="7">
    <location>
        <begin position="272"/>
        <end position="345"/>
    </location>
</feature>
<comment type="subcellular location">
    <subcellularLocation>
        <location evidence="1">Cytoplasm</location>
    </subcellularLocation>
</comment>
<comment type="caution">
    <text evidence="8">The sequence shown here is derived from an EMBL/GenBank/DDBJ whole genome shotgun (WGS) entry which is preliminary data.</text>
</comment>
<evidence type="ECO:0000313" key="9">
    <source>
        <dbReference type="Proteomes" id="UP000092993"/>
    </source>
</evidence>
<dbReference type="AlphaFoldDB" id="A0A1C7LLH8"/>
<evidence type="ECO:0000256" key="5">
    <source>
        <dbReference type="ARBA" id="ARBA00022833"/>
    </source>
</evidence>
<organism evidence="8 9">
    <name type="scientific">Grifola frondosa</name>
    <name type="common">Maitake</name>
    <name type="synonym">Polyporus frondosus</name>
    <dbReference type="NCBI Taxonomy" id="5627"/>
    <lineage>
        <taxon>Eukaryota</taxon>
        <taxon>Fungi</taxon>
        <taxon>Dikarya</taxon>
        <taxon>Basidiomycota</taxon>
        <taxon>Agaricomycotina</taxon>
        <taxon>Agaricomycetes</taxon>
        <taxon>Polyporales</taxon>
        <taxon>Grifolaceae</taxon>
        <taxon>Grifola</taxon>
    </lineage>
</organism>
<keyword evidence="3" id="KW-0479">Metal-binding</keyword>
<sequence>MIKDYLAIHRRIYRIATTRGAHVKAYEAALATLFRLEMDSIANDPTRASEAPEPVAMRIVDQKIGQPPHKADTRFQIEAYFLLLELRSMLAQVAFSRLQGLSTSVNQSASDADLDVTPVLRQRHRDLWQSFVDFLYDSCIADAKKAFTIAEKSSASRQTARSAIYILRFQFEQFRFQVLFERENLLKARLLTEDRRNRLARQINARKLEMLTLLFQIQRDYIRCRPSRNTEDLKNERKWVDENCRQKVEHWRSECDELEKYVLTDGIFYEPLSLQEKSDIVKAFNFSHRGHFYNCENGHTFVIGECGGAMQASRCPECHAPVGGNQHTLISSNARAAEYEAIAATAFLKGYIAKILTVCHVRNNML</sequence>
<evidence type="ECO:0000259" key="7">
    <source>
        <dbReference type="PROSITE" id="PS51981"/>
    </source>
</evidence>
<evidence type="ECO:0000256" key="3">
    <source>
        <dbReference type="ARBA" id="ARBA00022723"/>
    </source>
</evidence>
<dbReference type="GO" id="GO:0005737">
    <property type="term" value="C:cytoplasm"/>
    <property type="evidence" value="ECO:0007669"/>
    <property type="project" value="UniProtKB-SubCell"/>
</dbReference>